<organism evidence="1 2">
    <name type="scientific">Steinernema glaseri</name>
    <dbReference type="NCBI Taxonomy" id="37863"/>
    <lineage>
        <taxon>Eukaryota</taxon>
        <taxon>Metazoa</taxon>
        <taxon>Ecdysozoa</taxon>
        <taxon>Nematoda</taxon>
        <taxon>Chromadorea</taxon>
        <taxon>Rhabditida</taxon>
        <taxon>Tylenchina</taxon>
        <taxon>Panagrolaimomorpha</taxon>
        <taxon>Strongyloidoidea</taxon>
        <taxon>Steinernematidae</taxon>
        <taxon>Steinernema</taxon>
    </lineage>
</organism>
<proteinExistence type="predicted"/>
<dbReference type="AlphaFoldDB" id="A0A1I7ZND3"/>
<evidence type="ECO:0000313" key="1">
    <source>
        <dbReference type="Proteomes" id="UP000095287"/>
    </source>
</evidence>
<evidence type="ECO:0000313" key="2">
    <source>
        <dbReference type="WBParaSite" id="L893_g28195.t1"/>
    </source>
</evidence>
<protein>
    <submittedName>
        <fullName evidence="2">Endo/exonuclease/phosphatase domain-containing protein</fullName>
    </submittedName>
</protein>
<accession>A0A1I7ZND3</accession>
<dbReference type="WBParaSite" id="L893_g28195.t1">
    <property type="protein sequence ID" value="L893_g28195.t1"/>
    <property type="gene ID" value="L893_g28195"/>
</dbReference>
<keyword evidence="1" id="KW-1185">Reference proteome</keyword>
<dbReference type="Proteomes" id="UP000095287">
    <property type="component" value="Unplaced"/>
</dbReference>
<name>A0A1I7ZND3_9BILA</name>
<sequence>MIRYDFQFCTYNLQAKGLSTSEDLSFYLHLFNVKRISPICNPPFKQAALNRPSNCSRTDYLSMHSRVLVDVDKDDLAAFHTGKALYQNISTSQTSKARELTSKIAFLKCGLKGVFVAQGINDTSDPYYT</sequence>
<reference evidence="2" key="1">
    <citation type="submission" date="2016-11" db="UniProtKB">
        <authorList>
            <consortium name="WormBaseParasite"/>
        </authorList>
    </citation>
    <scope>IDENTIFICATION</scope>
</reference>